<dbReference type="EMBL" id="CM056744">
    <property type="protein sequence ID" value="KAJ8668536.1"/>
    <property type="molecule type" value="Genomic_DNA"/>
</dbReference>
<accession>A0ACC2NC71</accession>
<sequence length="804" mass="92155">MNNNKPGNWQYPKFVSFYKSLFVQLIVFGLVWGVGYMHWSYTWLIPAVIYYVFIREKNKDRDLRRLMIRATTKNGERMTINNRLDTLPSWVHFPDYDTAEWLNKIISKVWPNIDQYIRKFFETTVKKFIVKKLSKYKNKIPGLGQDIDFEKIHFGDNPPVINGIKVYDANTSRSEIVLDLDITYDGDFELRFSTGMLEGAIQNFQLRGTLRMVMKPLIPMKPIIGGIQIFFLECPTIDCSLVDTPEVLELLGLDDLIRNLIVKKIRKVIVLPNKYTIPLTKKLIPEALKTPEPEGVLRINVVEAKNLMGMDFRMFRKKKSDPYTVISIRAEEFKTKTKFSNLNPKWNYWCECVIEESLGGCDKLVADVFDQDMTGKDDFLGRVTIEISDIKKQGSIDTWMRLESAKHGSIHLRLKWLQLSNNFSDLESALEEARRLKPTSLSTAVLILYVASAKSLSCLNEDRAPNAYLEAGVGNRVKKTRTKKKCCDPAWEQGFTLLVNDPENDILNVKVYDKKSKTVLGTFDFKLSALLTADDMEFDRQEYSLQSNGSNSTITLSMALRILKSKEEIADAEKNGIESQKSEEEIESEESPNLTRDDSVKEMSTSSVENNTLPSAADESTILEDSILENGNVTDFDTSKELDSSQISNNHDSTNNKLVHQNSNKLSTSGVTGLGRLYLTLEYSMVNKKFTVVIHEADGLPVDENDPPSKPDSYVKLYLLPHRQKKFKRRTKVVKDTCNPIFDERFEYTLSQIEMNTQILELSVCSQKRFLRSKCFGQTFVRLSDLYSTPCITKWYDLQPESDS</sequence>
<keyword evidence="2" id="KW-1185">Reference proteome</keyword>
<organism evidence="1 2">
    <name type="scientific">Eretmocerus hayati</name>
    <dbReference type="NCBI Taxonomy" id="131215"/>
    <lineage>
        <taxon>Eukaryota</taxon>
        <taxon>Metazoa</taxon>
        <taxon>Ecdysozoa</taxon>
        <taxon>Arthropoda</taxon>
        <taxon>Hexapoda</taxon>
        <taxon>Insecta</taxon>
        <taxon>Pterygota</taxon>
        <taxon>Neoptera</taxon>
        <taxon>Endopterygota</taxon>
        <taxon>Hymenoptera</taxon>
        <taxon>Apocrita</taxon>
        <taxon>Proctotrupomorpha</taxon>
        <taxon>Chalcidoidea</taxon>
        <taxon>Aphelinidae</taxon>
        <taxon>Aphelininae</taxon>
        <taxon>Eretmocerus</taxon>
    </lineage>
</organism>
<evidence type="ECO:0000313" key="1">
    <source>
        <dbReference type="EMBL" id="KAJ8668536.1"/>
    </source>
</evidence>
<dbReference type="Proteomes" id="UP001239111">
    <property type="component" value="Chromosome 4"/>
</dbReference>
<gene>
    <name evidence="1" type="ORF">QAD02_010199</name>
</gene>
<protein>
    <submittedName>
        <fullName evidence="1">Uncharacterized protein</fullName>
    </submittedName>
</protein>
<comment type="caution">
    <text evidence="1">The sequence shown here is derived from an EMBL/GenBank/DDBJ whole genome shotgun (WGS) entry which is preliminary data.</text>
</comment>
<proteinExistence type="predicted"/>
<evidence type="ECO:0000313" key="2">
    <source>
        <dbReference type="Proteomes" id="UP001239111"/>
    </source>
</evidence>
<name>A0ACC2NC71_9HYME</name>
<reference evidence="1" key="1">
    <citation type="submission" date="2023-04" db="EMBL/GenBank/DDBJ databases">
        <title>A chromosome-level genome assembly of the parasitoid wasp Eretmocerus hayati.</title>
        <authorList>
            <person name="Zhong Y."/>
            <person name="Liu S."/>
            <person name="Liu Y."/>
        </authorList>
    </citation>
    <scope>NUCLEOTIDE SEQUENCE</scope>
    <source>
        <strain evidence="1">ZJU_SS_LIU_2023</strain>
    </source>
</reference>